<name>A0ABT7Z2U4_9ACTN</name>
<evidence type="ECO:0008006" key="3">
    <source>
        <dbReference type="Google" id="ProtNLM"/>
    </source>
</evidence>
<sequence>MTAPARRPVRMCVRCDRLTETPVLVAEVHAGSGPGFNVYACTDCAPHIPRPPGALDLLATGRHDHPAP</sequence>
<comment type="caution">
    <text evidence="1">The sequence shown here is derived from an EMBL/GenBank/DDBJ whole genome shotgun (WGS) entry which is preliminary data.</text>
</comment>
<proteinExistence type="predicted"/>
<protein>
    <recommendedName>
        <fullName evidence="3">Small CPxCG-related zinc finger protein</fullName>
    </recommendedName>
</protein>
<gene>
    <name evidence="1" type="ORF">QWM81_07020</name>
</gene>
<accession>A0ABT7Z2U4</accession>
<reference evidence="1" key="1">
    <citation type="submission" date="2023-06" db="EMBL/GenBank/DDBJ databases">
        <title>WGS-Sequencing of Streptomyces ficellus isolate 21 collected from sand in Gara Djebilet Iron Mine in Algeria.</title>
        <authorList>
            <person name="Zegers G.P."/>
            <person name="Gomez A."/>
            <person name="Gueddou A."/>
            <person name="Zahara A.F."/>
            <person name="Worth M."/>
            <person name="Sevigny J.L."/>
            <person name="Tisa L."/>
        </authorList>
    </citation>
    <scope>NUCLEOTIDE SEQUENCE</scope>
    <source>
        <strain evidence="1">AS11</strain>
    </source>
</reference>
<evidence type="ECO:0000313" key="1">
    <source>
        <dbReference type="EMBL" id="MDN3293796.1"/>
    </source>
</evidence>
<organism evidence="1 2">
    <name type="scientific">Streptomyces ficellus</name>
    <dbReference type="NCBI Taxonomy" id="1977088"/>
    <lineage>
        <taxon>Bacteria</taxon>
        <taxon>Bacillati</taxon>
        <taxon>Actinomycetota</taxon>
        <taxon>Actinomycetes</taxon>
        <taxon>Kitasatosporales</taxon>
        <taxon>Streptomycetaceae</taxon>
        <taxon>Streptomyces</taxon>
    </lineage>
</organism>
<dbReference type="Proteomes" id="UP001174050">
    <property type="component" value="Unassembled WGS sequence"/>
</dbReference>
<dbReference type="RefSeq" id="WP_290110732.1">
    <property type="nucleotide sequence ID" value="NZ_JAUEPL010000006.1"/>
</dbReference>
<keyword evidence="2" id="KW-1185">Reference proteome</keyword>
<dbReference type="EMBL" id="JAUEPL010000006">
    <property type="protein sequence ID" value="MDN3293796.1"/>
    <property type="molecule type" value="Genomic_DNA"/>
</dbReference>
<evidence type="ECO:0000313" key="2">
    <source>
        <dbReference type="Proteomes" id="UP001174050"/>
    </source>
</evidence>